<dbReference type="InterPro" id="IPR020084">
    <property type="entry name" value="NUDIX_hydrolase_CS"/>
</dbReference>
<organism evidence="4 5">
    <name type="scientific">Aquipluma nitroreducens</name>
    <dbReference type="NCBI Taxonomy" id="2010828"/>
    <lineage>
        <taxon>Bacteria</taxon>
        <taxon>Pseudomonadati</taxon>
        <taxon>Bacteroidota</taxon>
        <taxon>Bacteroidia</taxon>
        <taxon>Marinilabiliales</taxon>
        <taxon>Prolixibacteraceae</taxon>
        <taxon>Aquipluma</taxon>
    </lineage>
</organism>
<keyword evidence="1 2" id="KW-0378">Hydrolase</keyword>
<protein>
    <submittedName>
        <fullName evidence="4">Bis(5'-nucleosyl)-tetraphosphatase</fullName>
    </submittedName>
</protein>
<dbReference type="InterPro" id="IPR020476">
    <property type="entry name" value="Nudix_hydrolase"/>
</dbReference>
<dbReference type="SUPFAM" id="SSF55811">
    <property type="entry name" value="Nudix"/>
    <property type="match status" value="1"/>
</dbReference>
<evidence type="ECO:0000256" key="2">
    <source>
        <dbReference type="RuleBase" id="RU003476"/>
    </source>
</evidence>
<gene>
    <name evidence="4" type="ORF">AQPE_0720</name>
</gene>
<dbReference type="GO" id="GO:0006754">
    <property type="term" value="P:ATP biosynthetic process"/>
    <property type="evidence" value="ECO:0007669"/>
    <property type="project" value="TreeGrafter"/>
</dbReference>
<evidence type="ECO:0000313" key="4">
    <source>
        <dbReference type="EMBL" id="BBE16580.1"/>
    </source>
</evidence>
<dbReference type="InterPro" id="IPR051325">
    <property type="entry name" value="Nudix_hydrolase_domain"/>
</dbReference>
<dbReference type="PROSITE" id="PS00893">
    <property type="entry name" value="NUDIX_BOX"/>
    <property type="match status" value="1"/>
</dbReference>
<proteinExistence type="inferred from homology"/>
<dbReference type="PANTHER" id="PTHR21340">
    <property type="entry name" value="DIADENOSINE 5,5-P1,P4-TETRAPHOSPHATE PYROPHOSPHOHYDROLASE MUTT"/>
    <property type="match status" value="1"/>
</dbReference>
<dbReference type="GO" id="GO:0004081">
    <property type="term" value="F:bis(5'-nucleosyl)-tetraphosphatase (asymmetrical) activity"/>
    <property type="evidence" value="ECO:0007669"/>
    <property type="project" value="TreeGrafter"/>
</dbReference>
<evidence type="ECO:0000259" key="3">
    <source>
        <dbReference type="PROSITE" id="PS51462"/>
    </source>
</evidence>
<comment type="similarity">
    <text evidence="2">Belongs to the Nudix hydrolase family.</text>
</comment>
<dbReference type="Pfam" id="PF00293">
    <property type="entry name" value="NUDIX"/>
    <property type="match status" value="1"/>
</dbReference>
<dbReference type="RefSeq" id="WP_318349642.1">
    <property type="nucleotide sequence ID" value="NZ_AP018694.1"/>
</dbReference>
<name>A0A5K7S518_9BACT</name>
<feature type="domain" description="Nudix hydrolase" evidence="3">
    <location>
        <begin position="72"/>
        <end position="204"/>
    </location>
</feature>
<dbReference type="EMBL" id="AP018694">
    <property type="protein sequence ID" value="BBE16580.1"/>
    <property type="molecule type" value="Genomic_DNA"/>
</dbReference>
<reference evidence="4" key="1">
    <citation type="journal article" date="2020" name="Int. J. Syst. Evol. Microbiol.">
        <title>Aquipluma nitroreducens gen. nov. sp. nov., a novel facultatively anaerobic bacterium isolated from a freshwater lake.</title>
        <authorList>
            <person name="Watanabe M."/>
            <person name="Kojima H."/>
            <person name="Fukui M."/>
        </authorList>
    </citation>
    <scope>NUCLEOTIDE SEQUENCE</scope>
    <source>
        <strain evidence="4">MeG22</strain>
    </source>
</reference>
<evidence type="ECO:0000256" key="1">
    <source>
        <dbReference type="ARBA" id="ARBA00022801"/>
    </source>
</evidence>
<dbReference type="CDD" id="cd03673">
    <property type="entry name" value="NUDIX_Ap6A_hydrolase"/>
    <property type="match status" value="1"/>
</dbReference>
<dbReference type="Gene3D" id="3.90.79.10">
    <property type="entry name" value="Nucleoside Triphosphate Pyrophosphohydrolase"/>
    <property type="match status" value="1"/>
</dbReference>
<dbReference type="KEGG" id="anf:AQPE_0720"/>
<evidence type="ECO:0000313" key="5">
    <source>
        <dbReference type="Proteomes" id="UP001193389"/>
    </source>
</evidence>
<dbReference type="AlphaFoldDB" id="A0A5K7S518"/>
<dbReference type="InterPro" id="IPR000086">
    <property type="entry name" value="NUDIX_hydrolase_dom"/>
</dbReference>
<dbReference type="PROSITE" id="PS51462">
    <property type="entry name" value="NUDIX"/>
    <property type="match status" value="1"/>
</dbReference>
<dbReference type="PRINTS" id="PR00502">
    <property type="entry name" value="NUDIXFAMILY"/>
</dbReference>
<dbReference type="PANTHER" id="PTHR21340:SF0">
    <property type="entry name" value="BIS(5'-NUCLEOSYL)-TETRAPHOSPHATASE [ASYMMETRICAL]"/>
    <property type="match status" value="1"/>
</dbReference>
<dbReference type="InterPro" id="IPR015797">
    <property type="entry name" value="NUDIX_hydrolase-like_dom_sf"/>
</dbReference>
<keyword evidence="5" id="KW-1185">Reference proteome</keyword>
<dbReference type="GO" id="GO:0006167">
    <property type="term" value="P:AMP biosynthetic process"/>
    <property type="evidence" value="ECO:0007669"/>
    <property type="project" value="TreeGrafter"/>
</dbReference>
<dbReference type="Proteomes" id="UP001193389">
    <property type="component" value="Chromosome"/>
</dbReference>
<sequence length="210" mass="24078">MYKVFFNGSIIQFGSEMNKSLNNNITEIFDLVSYDVVNQIISQIESTETPSGFFILNHEVDTAWEHFKSQFVEIPAAGGLVRNSEGAFLFIKRLGVWDLPKGKIEKKETPELAAVREVEEECGLSGLHVINQLDSTFHIYRSPYLPHLNNLVLKETKWFLMNYSGNEIPVPQVEEDIHEVTWFSIADLDRVYSKTYSSLIDFLKKSLPII</sequence>
<accession>A0A5K7S518</accession>